<gene>
    <name evidence="1" type="ORF">HPB50_003997</name>
</gene>
<reference evidence="1" key="1">
    <citation type="submission" date="2020-05" db="EMBL/GenBank/DDBJ databases">
        <title>Large-scale comparative analyses of tick genomes elucidate their genetic diversity and vector capacities.</title>
        <authorList>
            <person name="Jia N."/>
            <person name="Wang J."/>
            <person name="Shi W."/>
            <person name="Du L."/>
            <person name="Sun Y."/>
            <person name="Zhan W."/>
            <person name="Jiang J."/>
            <person name="Wang Q."/>
            <person name="Zhang B."/>
            <person name="Ji P."/>
            <person name="Sakyi L.B."/>
            <person name="Cui X."/>
            <person name="Yuan T."/>
            <person name="Jiang B."/>
            <person name="Yang W."/>
            <person name="Lam T.T.-Y."/>
            <person name="Chang Q."/>
            <person name="Ding S."/>
            <person name="Wang X."/>
            <person name="Zhu J."/>
            <person name="Ruan X."/>
            <person name="Zhao L."/>
            <person name="Wei J."/>
            <person name="Que T."/>
            <person name="Du C."/>
            <person name="Cheng J."/>
            <person name="Dai P."/>
            <person name="Han X."/>
            <person name="Huang E."/>
            <person name="Gao Y."/>
            <person name="Liu J."/>
            <person name="Shao H."/>
            <person name="Ye R."/>
            <person name="Li L."/>
            <person name="Wei W."/>
            <person name="Wang X."/>
            <person name="Wang C."/>
            <person name="Yang T."/>
            <person name="Huo Q."/>
            <person name="Li W."/>
            <person name="Guo W."/>
            <person name="Chen H."/>
            <person name="Zhou L."/>
            <person name="Ni X."/>
            <person name="Tian J."/>
            <person name="Zhou Y."/>
            <person name="Sheng Y."/>
            <person name="Liu T."/>
            <person name="Pan Y."/>
            <person name="Xia L."/>
            <person name="Li J."/>
            <person name="Zhao F."/>
            <person name="Cao W."/>
        </authorList>
    </citation>
    <scope>NUCLEOTIDE SEQUENCE</scope>
    <source>
        <strain evidence="1">Hyas-2018</strain>
    </source>
</reference>
<sequence length="1436" mass="149924">MEEANPAVESPALASYSSGDDVSKLRHPEPEFPRAKVSADSETALFQPSLDSPVTVSSHFSSDENGGMEAVASAHDSTSASSRDVDNTSKLSYSKLEPELQRGETSNDSKAETCQPSSPSPSTGSTPLSSVEDNGMEEAVPAAYGSASSGDDDDNVNHRHLEAELARTKVSAGFETATCPPLLLSQVSGTSPSPSVEKNGMKETVLSADGLTCDSSSNVNNASKLSSTHLEPKLSGGKASADSETVKSQPPLPGLFSDLSPFLSDEKNGMEGATPAHVPTSGSSSGDDNDNKVSNTHPEPALQRAKMPTGSKTAARLPPLPSSVTGTSPSCSIGKSGLEEVKPALGGPASASHSNDDDNVSKPRQLVPKLPRRKVSADLETGPFQPPFPSPNEKKGMKAVSNTEKPTSASLRDDDNASELSNTYQEPEIRREELSAGSKTATRQQPLRGALTGSLSLSFVQSSGTEEAVHTADGPSAASSSSDDNDNKLSNTHPEPALQRAKMPTGSETAARLPPLPSSVTGTSPSCSIEKSGLEEAKPALDGPASASHSNDDDNVGKPRQLVPKLPRRKVSADVKTGPFQPPFPSPNEKKGMKAVSNTEKPTSASLRDDDNASELSNTYQEPEIRREELSAGSKTATRQQPLRGALTGSLSLSFVQSSGTEEAVHTADGPSAASSSSDDNDNKLSNTHPEPALQRAKMPTGSETAARLPPLPSSVTGTSPSCSIEKSGLEEAKPALDGPASASHSNDDDNVGKPRQLVPKLPRRKVSADVKTGPFQPPFPSPDEKNGMEAVPNTEKPTSASPRDDDNASELSNTYQEPEIRREELSAGSKTATRQQPLRGAVTGSLPLSFVQSSGVEEAVHTADDPSAPSSSSDDNAIKLSSGKVSADSEMATCQSPPVLLDKVNDAEQAVPAAGGQTSISYNNDVSELSTACPEPELAKGKVLTSSEKPICQPPLPIPLPRSSRISLVKNGTREATPSADGRTSILSSSGGDGDTRKHSSRWPELPRRKVSNDLGTATHQPPPVTGSSHIYSGGMNMQNGMENATPADSDRAAISPSDDGDSSMLSSTQQEPEKPVFVFGVTLPSGKQMSAIAAVHVGTTSGKSASVTCGICGGQNVKEVSCQLTESGGLLSVSPQDLEETSEELEQESSFAALATVKVEPTLSSSVSSPSMSCQENEPAEAHSAGKLNMSVSISPGGAANMVLVASTSRVFEFGVTLPNRREPAPPNSPFHGVVNSGKDVFSVNMSSSPQGYDTISKNKATPGPVVEADVEKEEFCSSSHENESTAVEHTDVSDIQTPHELVAGHEFQSDEKMHESPEDLPRGRLSDKIKELREHLRKSKGMLTTSSPSKAHPETSAELFTFGSPSASSTHQFVDLSPEARPSTSTTRPSTTAIFRSSSNLGASTPVAAAQSLASVIAIRPFVLLGLLQCVRV</sequence>
<organism evidence="1 2">
    <name type="scientific">Hyalomma asiaticum</name>
    <name type="common">Tick</name>
    <dbReference type="NCBI Taxonomy" id="266040"/>
    <lineage>
        <taxon>Eukaryota</taxon>
        <taxon>Metazoa</taxon>
        <taxon>Ecdysozoa</taxon>
        <taxon>Arthropoda</taxon>
        <taxon>Chelicerata</taxon>
        <taxon>Arachnida</taxon>
        <taxon>Acari</taxon>
        <taxon>Parasitiformes</taxon>
        <taxon>Ixodida</taxon>
        <taxon>Ixodoidea</taxon>
        <taxon>Ixodidae</taxon>
        <taxon>Hyalomminae</taxon>
        <taxon>Hyalomma</taxon>
    </lineage>
</organism>
<comment type="caution">
    <text evidence="1">The sequence shown here is derived from an EMBL/GenBank/DDBJ whole genome shotgun (WGS) entry which is preliminary data.</text>
</comment>
<proteinExistence type="predicted"/>
<evidence type="ECO:0000313" key="2">
    <source>
        <dbReference type="Proteomes" id="UP000821845"/>
    </source>
</evidence>
<dbReference type="Proteomes" id="UP000821845">
    <property type="component" value="Chromosome 2"/>
</dbReference>
<protein>
    <submittedName>
        <fullName evidence="1">Uncharacterized protein</fullName>
    </submittedName>
</protein>
<keyword evidence="2" id="KW-1185">Reference proteome</keyword>
<name>A0ACB7SS29_HYAAI</name>
<accession>A0ACB7SS29</accession>
<dbReference type="EMBL" id="CM023482">
    <property type="protein sequence ID" value="KAH6937756.1"/>
    <property type="molecule type" value="Genomic_DNA"/>
</dbReference>
<evidence type="ECO:0000313" key="1">
    <source>
        <dbReference type="EMBL" id="KAH6937756.1"/>
    </source>
</evidence>